<dbReference type="SUPFAM" id="SSF55681">
    <property type="entry name" value="Class II aaRS and biotin synthetases"/>
    <property type="match status" value="1"/>
</dbReference>
<dbReference type="EMBL" id="RDQH01000339">
    <property type="protein sequence ID" value="RXH78642.1"/>
    <property type="molecule type" value="Genomic_DNA"/>
</dbReference>
<dbReference type="STRING" id="3750.A0A498I8U5"/>
<feature type="domain" description="Aminoacyl-tRNA synthetase class II (D/K/N)" evidence="5">
    <location>
        <begin position="21"/>
        <end position="77"/>
    </location>
</feature>
<evidence type="ECO:0000256" key="4">
    <source>
        <dbReference type="SAM" id="SignalP"/>
    </source>
</evidence>
<dbReference type="InterPro" id="IPR045864">
    <property type="entry name" value="aa-tRNA-synth_II/BPL/LPL"/>
</dbReference>
<keyword evidence="4" id="KW-0732">Signal</keyword>
<dbReference type="GO" id="GO:0005829">
    <property type="term" value="C:cytosol"/>
    <property type="evidence" value="ECO:0007669"/>
    <property type="project" value="TreeGrafter"/>
</dbReference>
<organism evidence="6 7">
    <name type="scientific">Malus domestica</name>
    <name type="common">Apple</name>
    <name type="synonym">Pyrus malus</name>
    <dbReference type="NCBI Taxonomy" id="3750"/>
    <lineage>
        <taxon>Eukaryota</taxon>
        <taxon>Viridiplantae</taxon>
        <taxon>Streptophyta</taxon>
        <taxon>Embryophyta</taxon>
        <taxon>Tracheophyta</taxon>
        <taxon>Spermatophyta</taxon>
        <taxon>Magnoliopsida</taxon>
        <taxon>eudicotyledons</taxon>
        <taxon>Gunneridae</taxon>
        <taxon>Pentapetalae</taxon>
        <taxon>rosids</taxon>
        <taxon>fabids</taxon>
        <taxon>Rosales</taxon>
        <taxon>Rosaceae</taxon>
        <taxon>Amygdaloideae</taxon>
        <taxon>Maleae</taxon>
        <taxon>Malus</taxon>
    </lineage>
</organism>
<evidence type="ECO:0000256" key="2">
    <source>
        <dbReference type="ARBA" id="ARBA00022741"/>
    </source>
</evidence>
<feature type="signal peptide" evidence="4">
    <location>
        <begin position="1"/>
        <end position="19"/>
    </location>
</feature>
<evidence type="ECO:0000256" key="3">
    <source>
        <dbReference type="ARBA" id="ARBA00022840"/>
    </source>
</evidence>
<dbReference type="Pfam" id="PF00152">
    <property type="entry name" value="tRNA-synt_2"/>
    <property type="match status" value="1"/>
</dbReference>
<dbReference type="GO" id="GO:0004824">
    <property type="term" value="F:lysine-tRNA ligase activity"/>
    <property type="evidence" value="ECO:0007669"/>
    <property type="project" value="TreeGrafter"/>
</dbReference>
<dbReference type="AlphaFoldDB" id="A0A498I8U5"/>
<dbReference type="Proteomes" id="UP000290289">
    <property type="component" value="Chromosome 13"/>
</dbReference>
<dbReference type="PANTHER" id="PTHR42918">
    <property type="entry name" value="LYSYL-TRNA SYNTHETASE"/>
    <property type="match status" value="1"/>
</dbReference>
<evidence type="ECO:0000259" key="5">
    <source>
        <dbReference type="Pfam" id="PF00152"/>
    </source>
</evidence>
<keyword evidence="7" id="KW-1185">Reference proteome</keyword>
<dbReference type="PANTHER" id="PTHR42918:SF9">
    <property type="entry name" value="LYSINE--TRNA LIGASE"/>
    <property type="match status" value="1"/>
</dbReference>
<dbReference type="GO" id="GO:0006430">
    <property type="term" value="P:lysyl-tRNA aminoacylation"/>
    <property type="evidence" value="ECO:0007669"/>
    <property type="project" value="TreeGrafter"/>
</dbReference>
<keyword evidence="3" id="KW-0067">ATP-binding</keyword>
<dbReference type="InterPro" id="IPR004364">
    <property type="entry name" value="Aa-tRNA-synt_II"/>
</dbReference>
<reference evidence="6 7" key="1">
    <citation type="submission" date="2018-10" db="EMBL/GenBank/DDBJ databases">
        <title>A high-quality apple genome assembly.</title>
        <authorList>
            <person name="Hu J."/>
        </authorList>
    </citation>
    <scope>NUCLEOTIDE SEQUENCE [LARGE SCALE GENOMIC DNA]</scope>
    <source>
        <strain evidence="7">cv. HFTH1</strain>
        <tissue evidence="6">Young leaf</tissue>
    </source>
</reference>
<evidence type="ECO:0000313" key="6">
    <source>
        <dbReference type="EMBL" id="RXH78642.1"/>
    </source>
</evidence>
<protein>
    <recommendedName>
        <fullName evidence="5">Aminoacyl-tRNA synthetase class II (D/K/N) domain-containing protein</fullName>
    </recommendedName>
</protein>
<sequence>MISLLATFFFVICSPACQCIHRVEDPVVQRQRFADQLKDQQPGDDEAIALDESFCRTLEYGLPPNGGSGLGVDRCVCGQLILKISSPTFEVNE</sequence>
<dbReference type="Gene3D" id="3.30.930.10">
    <property type="entry name" value="Bira Bifunctional Protein, Domain 2"/>
    <property type="match status" value="1"/>
</dbReference>
<proteinExistence type="predicted"/>
<accession>A0A498I8U5</accession>
<dbReference type="GO" id="GO:0000049">
    <property type="term" value="F:tRNA binding"/>
    <property type="evidence" value="ECO:0007669"/>
    <property type="project" value="TreeGrafter"/>
</dbReference>
<evidence type="ECO:0000256" key="1">
    <source>
        <dbReference type="ARBA" id="ARBA00022598"/>
    </source>
</evidence>
<keyword evidence="1" id="KW-0436">Ligase</keyword>
<evidence type="ECO:0000313" key="7">
    <source>
        <dbReference type="Proteomes" id="UP000290289"/>
    </source>
</evidence>
<dbReference type="GO" id="GO:0005524">
    <property type="term" value="F:ATP binding"/>
    <property type="evidence" value="ECO:0007669"/>
    <property type="project" value="InterPro"/>
</dbReference>
<comment type="caution">
    <text evidence="6">The sequence shown here is derived from an EMBL/GenBank/DDBJ whole genome shotgun (WGS) entry which is preliminary data.</text>
</comment>
<gene>
    <name evidence="6" type="ORF">DVH24_002160</name>
</gene>
<keyword evidence="2" id="KW-0547">Nucleotide-binding</keyword>
<name>A0A498I8U5_MALDO</name>
<feature type="chain" id="PRO_5019858758" description="Aminoacyl-tRNA synthetase class II (D/K/N) domain-containing protein" evidence="4">
    <location>
        <begin position="20"/>
        <end position="93"/>
    </location>
</feature>